<name>D2TXU4_9GAMM</name>
<gene>
    <name evidence="2" type="ORF">ARN_09330</name>
</gene>
<evidence type="ECO:0000256" key="1">
    <source>
        <dbReference type="SAM" id="Phobius"/>
    </source>
</evidence>
<sequence>MAVFSKYAKTAFGGIMDFDDDYQILNDINNLVEYPPEMLEAFPNNIHYHDYMDWVIDEVDLPHDSVNSIPLRKSRQQIERERAIEREKDLALYGRAYVRKRDNANKMFAGLGLDGFIENYGIVAICAVVFFLLFTPI</sequence>
<protein>
    <submittedName>
        <fullName evidence="2">Uncharacterized protein</fullName>
    </submittedName>
</protein>
<accession>D2TXU4</accession>
<dbReference type="EMBL" id="FN545175">
    <property type="protein sequence ID" value="CBA72219.1"/>
    <property type="molecule type" value="Genomic_DNA"/>
</dbReference>
<reference evidence="2" key="1">
    <citation type="journal article" date="2010" name="Insect Mol. Biol.">
        <title>The draft genome sequence of Arsenophonus nasoniae, son-killer bacterium of Nasonia vitripennis, reveals genes associated with virulence and symbiosis.</title>
        <authorList>
            <person name="Wilkes T."/>
            <person name="Darby A.C."/>
            <person name="Choi J."/>
            <person name="Colborne J.K."/>
            <person name="Werren J.H."/>
            <person name="Hurst G.D.D."/>
        </authorList>
    </citation>
    <scope>NUCLEOTIDE SEQUENCE</scope>
</reference>
<feature type="transmembrane region" description="Helical" evidence="1">
    <location>
        <begin position="108"/>
        <end position="134"/>
    </location>
</feature>
<keyword evidence="1" id="KW-0812">Transmembrane</keyword>
<dbReference type="RefSeq" id="WP_135678957.1">
    <property type="nucleotide sequence ID" value="NZ_CP123547.1"/>
</dbReference>
<evidence type="ECO:0000313" key="2">
    <source>
        <dbReference type="EMBL" id="CBA72219.1"/>
    </source>
</evidence>
<organism evidence="2">
    <name type="scientific">Arsenophonus nasoniae</name>
    <name type="common">son-killer infecting Nasonia vitripennis</name>
    <dbReference type="NCBI Taxonomy" id="638"/>
    <lineage>
        <taxon>Bacteria</taxon>
        <taxon>Pseudomonadati</taxon>
        <taxon>Pseudomonadota</taxon>
        <taxon>Gammaproteobacteria</taxon>
        <taxon>Enterobacterales</taxon>
        <taxon>Morganellaceae</taxon>
        <taxon>Arsenophonus</taxon>
    </lineage>
</organism>
<keyword evidence="1" id="KW-1133">Transmembrane helix</keyword>
<dbReference type="AlphaFoldDB" id="D2TXU4"/>
<keyword evidence="1" id="KW-0472">Membrane</keyword>
<proteinExistence type="predicted"/>